<dbReference type="InterPro" id="IPR036388">
    <property type="entry name" value="WH-like_DNA-bd_sf"/>
</dbReference>
<name>A0ABX5EAM4_9MICO</name>
<dbReference type="SMART" id="SM01012">
    <property type="entry name" value="ANTAR"/>
    <property type="match status" value="1"/>
</dbReference>
<dbReference type="SUPFAM" id="SSF55781">
    <property type="entry name" value="GAF domain-like"/>
    <property type="match status" value="1"/>
</dbReference>
<dbReference type="Gene3D" id="1.10.10.10">
    <property type="entry name" value="Winged helix-like DNA-binding domain superfamily/Winged helix DNA-binding domain"/>
    <property type="match status" value="1"/>
</dbReference>
<evidence type="ECO:0000256" key="2">
    <source>
        <dbReference type="ARBA" id="ARBA00023163"/>
    </source>
</evidence>
<keyword evidence="2" id="KW-0804">Transcription</keyword>
<dbReference type="Gene3D" id="3.30.450.40">
    <property type="match status" value="1"/>
</dbReference>
<dbReference type="SUPFAM" id="SSF52172">
    <property type="entry name" value="CheY-like"/>
    <property type="match status" value="1"/>
</dbReference>
<accession>A0ABX5EAM4</accession>
<evidence type="ECO:0000313" key="5">
    <source>
        <dbReference type="Proteomes" id="UP000239895"/>
    </source>
</evidence>
<comment type="caution">
    <text evidence="4">The sequence shown here is derived from an EMBL/GenBank/DDBJ whole genome shotgun (WGS) entry which is preliminary data.</text>
</comment>
<dbReference type="EMBL" id="PVTX01000016">
    <property type="protein sequence ID" value="PRZ02997.1"/>
    <property type="molecule type" value="Genomic_DNA"/>
</dbReference>
<organism evidence="4 5">
    <name type="scientific">Isoptericola halotolerans</name>
    <dbReference type="NCBI Taxonomy" id="300560"/>
    <lineage>
        <taxon>Bacteria</taxon>
        <taxon>Bacillati</taxon>
        <taxon>Actinomycetota</taxon>
        <taxon>Actinomycetes</taxon>
        <taxon>Micrococcales</taxon>
        <taxon>Promicromonosporaceae</taxon>
        <taxon>Isoptericola</taxon>
    </lineage>
</organism>
<gene>
    <name evidence="4" type="ORF">BCL65_11619</name>
</gene>
<dbReference type="InterPro" id="IPR011006">
    <property type="entry name" value="CheY-like_superfamily"/>
</dbReference>
<reference evidence="4 5" key="1">
    <citation type="submission" date="2018-03" db="EMBL/GenBank/DDBJ databases">
        <title>Comparative analysis of microorganisms from saline springs in Andes Mountain Range, Colombia.</title>
        <authorList>
            <person name="Rubin E."/>
        </authorList>
    </citation>
    <scope>NUCLEOTIDE SEQUENCE [LARGE SCALE GENOMIC DNA]</scope>
    <source>
        <strain evidence="4 5">CG 23</strain>
    </source>
</reference>
<dbReference type="InterPro" id="IPR005561">
    <property type="entry name" value="ANTAR"/>
</dbReference>
<keyword evidence="5" id="KW-1185">Reference proteome</keyword>
<protein>
    <submittedName>
        <fullName evidence="4">ANTAR domain-containing protein</fullName>
    </submittedName>
</protein>
<dbReference type="RefSeq" id="WP_106269758.1">
    <property type="nucleotide sequence ID" value="NZ_PVTX01000016.1"/>
</dbReference>
<feature type="domain" description="ANTAR" evidence="3">
    <location>
        <begin position="145"/>
        <end position="206"/>
    </location>
</feature>
<proteinExistence type="predicted"/>
<sequence>MTLSGYLQECAARSAGVLGDDLDASVTLRQHGLTVHAGSSSDDAARCDRAEAMADDGPCIDAMVSGLLVDVAAVADEDRWLQWRRQSLEAGFVKALAVPSQVAPGIAVALNLYSRSPGPWGERLVGAAEEYSRLIAGAVRLQLEFANLDDAAGALFRGASHTAILEQAVGAVMETNGCSEQAAQELIRSAARRRGVPEREIATTVLRSLVAYGTGNIVDDRLPGP</sequence>
<evidence type="ECO:0000256" key="1">
    <source>
        <dbReference type="ARBA" id="ARBA00023015"/>
    </source>
</evidence>
<dbReference type="Pfam" id="PF03861">
    <property type="entry name" value="ANTAR"/>
    <property type="match status" value="1"/>
</dbReference>
<dbReference type="Proteomes" id="UP000239895">
    <property type="component" value="Unassembled WGS sequence"/>
</dbReference>
<evidence type="ECO:0000259" key="3">
    <source>
        <dbReference type="PROSITE" id="PS50921"/>
    </source>
</evidence>
<dbReference type="InterPro" id="IPR029016">
    <property type="entry name" value="GAF-like_dom_sf"/>
</dbReference>
<evidence type="ECO:0000313" key="4">
    <source>
        <dbReference type="EMBL" id="PRZ02997.1"/>
    </source>
</evidence>
<keyword evidence="1" id="KW-0805">Transcription regulation</keyword>
<dbReference type="PROSITE" id="PS50921">
    <property type="entry name" value="ANTAR"/>
    <property type="match status" value="1"/>
</dbReference>